<dbReference type="Proteomes" id="UP000092713">
    <property type="component" value="Unassembled WGS sequence"/>
</dbReference>
<keyword evidence="3" id="KW-1185">Reference proteome</keyword>
<dbReference type="InterPro" id="IPR041664">
    <property type="entry name" value="AAA_16"/>
</dbReference>
<dbReference type="Pfam" id="PF13191">
    <property type="entry name" value="AAA_16"/>
    <property type="match status" value="1"/>
</dbReference>
<accession>A0A1A7CA13</accession>
<evidence type="ECO:0000259" key="1">
    <source>
        <dbReference type="Pfam" id="PF13191"/>
    </source>
</evidence>
<sequence length="986" mass="111950">MSRVAETRVLYRMMRRMALHGWLRPSELANYTTPPERLAEVFRRLRSFCTIGTGVHDGLWRLTDEARRRLFEGWKREDLVQALSIVPENSVATSLQWALGLQQDHAGTAPSGDLINRRAALNWLPPRLQQAASADHDALTQQIERTAVLEDVRTLVGESFLGRTSQLQRLHNFLSKADVNRHLVNIWGKGGMGKSTLLAAFQQELSADTSTLILRLDFDRPDLNPLVPTSLDREVILQIGREVPSLWNQCREVLVNILEFTAESAREVMTQRYSGRKRHDGSTSYDAGLAESDMESAYASQRSELLHILTLVRPRIRRVVVMFDTFERVESSGHDALYGVLSWLNHMFNTLALPALTVIAGRTPLGGYRDAFKGKLVDMQLNQLSVRDAIALLKLYGCTTELAHLLREHLPIRSPLILRLAFDAVNTNAEEGQALVHKLRTGQIPEDLLSAYLYTRILAHIPHPIIRQYARASLALPELDVNVLANVLMPEVEPDSVDTQAAQDRFDALAAVHWLIERSGERLRLRSDQRELVLHIVDRDSSMHSTLRRVRARALAYHRREPGRWHQAMVLYHRIMRAKQAGVSTEKTGYYVNAVREYASELAPFAADLPDNLRMLLSERRREQINLESAAKLLSAAEWRRIMDGIDGRTGRGQEILSRENPLTAHMLYIRRPTALGSLPPAYALQAACDSARWEELTFDLDGACEALMARFEEADRWGPHLQHLAALVRYTLFENPGAVPPALVDLLSRIVPRCSAYGSAVSLSDIFAIAEVFHKKRYLSPKFLDRMRPSSKTDRVLILRSLNEHRTDFGQLTGAAVVHFDDLGSVASVIMDGSSTAAIEGLAKLEGKRWSEYQRYYRQLGKSWIERGAMAKPRLHLPEFYRPLRQAILDAFRNDMPALSEFLVHATEILPVGPMEFQPDFIRSLTERDPYTWLHAFVQYADWCGMMFDVAAMAIAAKPKHQRIQRVLAVLHRWQSVTDPRRELI</sequence>
<feature type="domain" description="Orc1-like AAA ATPase" evidence="1">
    <location>
        <begin position="160"/>
        <end position="339"/>
    </location>
</feature>
<dbReference type="EMBL" id="LOCQ01000038">
    <property type="protein sequence ID" value="OBV41153.1"/>
    <property type="molecule type" value="Genomic_DNA"/>
</dbReference>
<dbReference type="AlphaFoldDB" id="A0A1A7CA13"/>
<dbReference type="RefSeq" id="WP_082988688.1">
    <property type="nucleotide sequence ID" value="NZ_LOCQ01000038.1"/>
</dbReference>
<comment type="caution">
    <text evidence="2">The sequence shown here is derived from an EMBL/GenBank/DDBJ whole genome shotgun (WGS) entry which is preliminary data.</text>
</comment>
<protein>
    <submittedName>
        <fullName evidence="2">AAA ATPase domain-containing protein</fullName>
    </submittedName>
</protein>
<organism evidence="2 3">
    <name type="scientific">Janthinobacterium psychrotolerans</name>
    <dbReference type="NCBI Taxonomy" id="1747903"/>
    <lineage>
        <taxon>Bacteria</taxon>
        <taxon>Pseudomonadati</taxon>
        <taxon>Pseudomonadota</taxon>
        <taxon>Betaproteobacteria</taxon>
        <taxon>Burkholderiales</taxon>
        <taxon>Oxalobacteraceae</taxon>
        <taxon>Janthinobacterium</taxon>
    </lineage>
</organism>
<evidence type="ECO:0000313" key="2">
    <source>
        <dbReference type="EMBL" id="OBV41153.1"/>
    </source>
</evidence>
<name>A0A1A7CA13_9BURK</name>
<dbReference type="STRING" id="1747903.ASR47_102510"/>
<dbReference type="SUPFAM" id="SSF52540">
    <property type="entry name" value="P-loop containing nucleoside triphosphate hydrolases"/>
    <property type="match status" value="1"/>
</dbReference>
<dbReference type="OrthoDB" id="8251210at2"/>
<dbReference type="InterPro" id="IPR027417">
    <property type="entry name" value="P-loop_NTPase"/>
</dbReference>
<evidence type="ECO:0000313" key="3">
    <source>
        <dbReference type="Proteomes" id="UP000092713"/>
    </source>
</evidence>
<reference evidence="2 3" key="1">
    <citation type="submission" date="2016-04" db="EMBL/GenBank/DDBJ databases">
        <title>Draft genome sequence of Janthinobacterium psychrotolerans sp. nov., isolated from freshwater sediments in Denmark.</title>
        <authorList>
            <person name="Gong X."/>
            <person name="Skrivergaard S."/>
            <person name="Korsgaard B.S."/>
            <person name="Schreiber L."/>
            <person name="Marshall I.P."/>
            <person name="Finster K."/>
            <person name="Schramm A."/>
        </authorList>
    </citation>
    <scope>NUCLEOTIDE SEQUENCE [LARGE SCALE GENOMIC DNA]</scope>
    <source>
        <strain evidence="2 3">S3-2</strain>
    </source>
</reference>
<proteinExistence type="predicted"/>
<dbReference type="Gene3D" id="3.40.50.300">
    <property type="entry name" value="P-loop containing nucleotide triphosphate hydrolases"/>
    <property type="match status" value="1"/>
</dbReference>
<gene>
    <name evidence="2" type="ORF">ASR47_102510</name>
</gene>